<gene>
    <name evidence="1" type="ORF">OM944_15975</name>
</gene>
<accession>A0ABY6MEV5</accession>
<dbReference type="RefSeq" id="WP_264808613.1">
    <property type="nucleotide sequence ID" value="NZ_CP110226.1"/>
</dbReference>
<proteinExistence type="predicted"/>
<dbReference type="Proteomes" id="UP001163156">
    <property type="component" value="Chromosome"/>
</dbReference>
<organism evidence="1 2">
    <name type="scientific">Algoriphagus halophytocola</name>
    <dbReference type="NCBI Taxonomy" id="2991499"/>
    <lineage>
        <taxon>Bacteria</taxon>
        <taxon>Pseudomonadati</taxon>
        <taxon>Bacteroidota</taxon>
        <taxon>Cytophagia</taxon>
        <taxon>Cytophagales</taxon>
        <taxon>Cyclobacteriaceae</taxon>
        <taxon>Algoriphagus</taxon>
    </lineage>
</organism>
<evidence type="ECO:0000313" key="2">
    <source>
        <dbReference type="Proteomes" id="UP001163156"/>
    </source>
</evidence>
<sequence length="232" mass="27524">MTIIVWSACAQGERDRVEYKTLYEDQLPYFQELITGGQYADSPKYYDGHPFYKSRTFELGTLSINGILYTEVPLLYDDLADWVVTFHPVYNQKILIKSEKVDQFSLGDGSVFRNFENNQNYLHDRNGFYQVLYDQEIKVLAKRYKELKAVKEVGNYTKEYESYEDYFLFYQNEFRTIRKKKQAIKALGLSKKDVKRHLRGRSLYFRANKEEYLLELVKLRASSSEPFEGFAE</sequence>
<dbReference type="EMBL" id="CP110226">
    <property type="protein sequence ID" value="UZD22158.1"/>
    <property type="molecule type" value="Genomic_DNA"/>
</dbReference>
<evidence type="ECO:0008006" key="3">
    <source>
        <dbReference type="Google" id="ProtNLM"/>
    </source>
</evidence>
<reference evidence="1" key="1">
    <citation type="submission" date="2022-10" db="EMBL/GenBank/DDBJ databases">
        <title>Algoriphagus sp. a novel bacteria isolate from halophytes salicornia europaea.</title>
        <authorList>
            <person name="Peng Y."/>
            <person name="Jiang L."/>
            <person name="Lee J."/>
        </authorList>
    </citation>
    <scope>NUCLEOTIDE SEQUENCE</scope>
    <source>
        <strain evidence="1">TR-M5</strain>
    </source>
</reference>
<name>A0ABY6MEV5_9BACT</name>
<protein>
    <recommendedName>
        <fullName evidence="3">Lipoprotein</fullName>
    </recommendedName>
</protein>
<evidence type="ECO:0000313" key="1">
    <source>
        <dbReference type="EMBL" id="UZD22158.1"/>
    </source>
</evidence>
<keyword evidence="2" id="KW-1185">Reference proteome</keyword>